<dbReference type="SMART" id="SM00507">
    <property type="entry name" value="HNHc"/>
    <property type="match status" value="1"/>
</dbReference>
<proteinExistence type="predicted"/>
<evidence type="ECO:0000313" key="3">
    <source>
        <dbReference type="Proteomes" id="UP001379533"/>
    </source>
</evidence>
<dbReference type="CDD" id="cd00085">
    <property type="entry name" value="HNHc"/>
    <property type="match status" value="1"/>
</dbReference>
<dbReference type="CDD" id="cd14332">
    <property type="entry name" value="UBA_RuvA_C"/>
    <property type="match status" value="1"/>
</dbReference>
<organism evidence="2 3">
    <name type="scientific">Pendulispora brunnea</name>
    <dbReference type="NCBI Taxonomy" id="2905690"/>
    <lineage>
        <taxon>Bacteria</taxon>
        <taxon>Pseudomonadati</taxon>
        <taxon>Myxococcota</taxon>
        <taxon>Myxococcia</taxon>
        <taxon>Myxococcales</taxon>
        <taxon>Sorangiineae</taxon>
        <taxon>Pendulisporaceae</taxon>
        <taxon>Pendulispora</taxon>
    </lineage>
</organism>
<evidence type="ECO:0000259" key="1">
    <source>
        <dbReference type="SMART" id="SM00507"/>
    </source>
</evidence>
<dbReference type="EMBL" id="CP089982">
    <property type="protein sequence ID" value="WXA91083.1"/>
    <property type="molecule type" value="Genomic_DNA"/>
</dbReference>
<dbReference type="Gene3D" id="1.10.8.10">
    <property type="entry name" value="DNA helicase RuvA subunit, C-terminal domain"/>
    <property type="match status" value="1"/>
</dbReference>
<accession>A0ABZ2JX65</accession>
<name>A0ABZ2JX65_9BACT</name>
<dbReference type="Gene3D" id="1.10.30.50">
    <property type="match status" value="1"/>
</dbReference>
<dbReference type="Pfam" id="PF01844">
    <property type="entry name" value="HNH"/>
    <property type="match status" value="1"/>
</dbReference>
<dbReference type="InterPro" id="IPR036267">
    <property type="entry name" value="RuvA_C_sf"/>
</dbReference>
<protein>
    <recommendedName>
        <fullName evidence="1">HNH nuclease domain-containing protein</fullName>
    </recommendedName>
</protein>
<reference evidence="2 3" key="1">
    <citation type="submission" date="2021-12" db="EMBL/GenBank/DDBJ databases">
        <title>Discovery of the Pendulisporaceae a myxobacterial family with distinct sporulation behavior and unique specialized metabolism.</title>
        <authorList>
            <person name="Garcia R."/>
            <person name="Popoff A."/>
            <person name="Bader C.D."/>
            <person name="Loehr J."/>
            <person name="Walesch S."/>
            <person name="Walt C."/>
            <person name="Boldt J."/>
            <person name="Bunk B."/>
            <person name="Haeckl F.J.F.P.J."/>
            <person name="Gunesch A.P."/>
            <person name="Birkelbach J."/>
            <person name="Nuebel U."/>
            <person name="Pietschmann T."/>
            <person name="Bach T."/>
            <person name="Mueller R."/>
        </authorList>
    </citation>
    <scope>NUCLEOTIDE SEQUENCE [LARGE SCALE GENOMIC DNA]</scope>
    <source>
        <strain evidence="2 3">MSr12523</strain>
    </source>
</reference>
<sequence length="366" mass="41444">MNLTDLSNDEVLSGLHALVGQGRVLLARLLAYLAEVEERRLDLQAACSSLFDYCVRRLAMSDDEACRRVTASRIVRRYPLALAMIERGELHLTSLLLLRERLTDDNHEELLRAAAGKTKAQVQELLAARFPRPDTPSLIRPLPNATAHRVEPIAPERYEVQFTATKDLKEKLDHATNLMRHANPRGDLSVVVERALDLLIDELEKRRLGKAKRPAAPGPTRESTRPGYVTRAVRREVFARDGAQCTFIDECGRRCESRAFLELDHVQARALGGRDTVPNLVVRCRAHNGLAAERDFGRDYIDRRKAEKTPHPLQRRYESDIALRALTALGFKEPQARRALETIEKRWPSVPPPIETILRETLSILT</sequence>
<dbReference type="SUPFAM" id="SSF46929">
    <property type="entry name" value="DNA helicase RuvA subunit, C-terminal domain"/>
    <property type="match status" value="1"/>
</dbReference>
<feature type="domain" description="HNH nuclease" evidence="1">
    <location>
        <begin position="232"/>
        <end position="289"/>
    </location>
</feature>
<evidence type="ECO:0000313" key="2">
    <source>
        <dbReference type="EMBL" id="WXA91083.1"/>
    </source>
</evidence>
<dbReference type="InterPro" id="IPR011114">
    <property type="entry name" value="RuvA_C"/>
</dbReference>
<dbReference type="Proteomes" id="UP001379533">
    <property type="component" value="Chromosome"/>
</dbReference>
<dbReference type="InterPro" id="IPR003615">
    <property type="entry name" value="HNH_nuc"/>
</dbReference>
<gene>
    <name evidence="2" type="ORF">LZC95_32095</name>
</gene>
<keyword evidence="3" id="KW-1185">Reference proteome</keyword>
<dbReference type="RefSeq" id="WP_394841704.1">
    <property type="nucleotide sequence ID" value="NZ_CP089982.1"/>
</dbReference>
<dbReference type="InterPro" id="IPR002711">
    <property type="entry name" value="HNH"/>
</dbReference>
<dbReference type="Pfam" id="PF07499">
    <property type="entry name" value="RuvA_C"/>
    <property type="match status" value="1"/>
</dbReference>